<organism evidence="1 2">
    <name type="scientific">Cenarchaeum symbiosum (strain A)</name>
    <dbReference type="NCBI Taxonomy" id="414004"/>
    <lineage>
        <taxon>Archaea</taxon>
        <taxon>Nitrososphaerota</taxon>
        <taxon>Candidatus Cenarchaeales</taxon>
        <taxon>Candidatus Cenarchaeaceae</taxon>
        <taxon>Candidatus Cenarchaeum</taxon>
    </lineage>
</organism>
<dbReference type="Proteomes" id="UP000000758">
    <property type="component" value="Chromosome"/>
</dbReference>
<dbReference type="EMBL" id="DP000238">
    <property type="protein sequence ID" value="ABK77957.1"/>
    <property type="molecule type" value="Genomic_DNA"/>
</dbReference>
<sequence length="276" mass="28438">MPPGSPASCDLPACRDVTQRPERRPPHANNLYKRPKVGAVMPKLTYGMALTGSAAILALLALTPAGAQFQPSDMGNGPELYGMAELVHRDADGKLIASQTVHNTLVDSGEDILVRGTFVSTALPDVDKPDALCITDIDTGTTTDSTTGVTTAVDPDVFTISNNTISVREDVNVTSLTPNSTTFAGGLPTCIPATVALNDIPGEAVLNATFTGGTNLVAGATVTAVSVCNSAVVPADNADCASRGDLFSVITIASTTLIADQTLEVTYIFDVTSPDS</sequence>
<dbReference type="KEGG" id="csy:CENSYa_1334"/>
<accession>A0RX90</accession>
<evidence type="ECO:0000313" key="1">
    <source>
        <dbReference type="EMBL" id="ABK77957.1"/>
    </source>
</evidence>
<dbReference type="EnsemblBacteria" id="ABK77957">
    <property type="protein sequence ID" value="ABK77957"/>
    <property type="gene ID" value="CENSYa_1334"/>
</dbReference>
<dbReference type="AlphaFoldDB" id="A0RX90"/>
<protein>
    <submittedName>
        <fullName evidence="1">Uncharacterized protein</fullName>
    </submittedName>
</protein>
<reference evidence="1 2" key="1">
    <citation type="journal article" date="2006" name="Proc. Natl. Acad. Sci. U.S.A.">
        <title>Genomic analysis of the uncultivated marine crenarchaeote Cenarchaeum symbiosum.</title>
        <authorList>
            <person name="Hallam S.J."/>
            <person name="Konstantinidis K.T."/>
            <person name="Putnam N."/>
            <person name="Schleper C."/>
            <person name="Watanabe Y."/>
            <person name="Sugahara J."/>
            <person name="Preston C."/>
            <person name="de la Torre J."/>
            <person name="Richardson P.M."/>
            <person name="DeLong E.F."/>
        </authorList>
    </citation>
    <scope>NUCLEOTIDE SEQUENCE [LARGE SCALE GENOMIC DNA]</scope>
    <source>
        <strain evidence="2">A</strain>
    </source>
</reference>
<dbReference type="STRING" id="414004.CENSYa_1334"/>
<evidence type="ECO:0000313" key="2">
    <source>
        <dbReference type="Proteomes" id="UP000000758"/>
    </source>
</evidence>
<gene>
    <name evidence="1" type="ordered locus">CENSYa_1334</name>
</gene>
<name>A0RX90_CENSY</name>
<proteinExistence type="predicted"/>
<keyword evidence="2" id="KW-1185">Reference proteome</keyword>
<dbReference type="HOGENOM" id="CLU_075233_0_0_2"/>